<dbReference type="CDD" id="cd00590">
    <property type="entry name" value="RRM_SF"/>
    <property type="match status" value="1"/>
</dbReference>
<dbReference type="PROSITE" id="PS50102">
    <property type="entry name" value="RRM"/>
    <property type="match status" value="4"/>
</dbReference>
<dbReference type="Gene3D" id="3.30.70.330">
    <property type="match status" value="4"/>
</dbReference>
<dbReference type="CDD" id="cd00067">
    <property type="entry name" value="GAL4"/>
    <property type="match status" value="1"/>
</dbReference>
<feature type="region of interest" description="Disordered" evidence="8">
    <location>
        <begin position="1473"/>
        <end position="1502"/>
    </location>
</feature>
<dbReference type="PROSITE" id="PS50048">
    <property type="entry name" value="ZN2_CY6_FUNGAL_2"/>
    <property type="match status" value="1"/>
</dbReference>
<dbReference type="InterPro" id="IPR051945">
    <property type="entry name" value="RRM_MRD1_RNA_proc_ribogen"/>
</dbReference>
<dbReference type="PANTHER" id="PTHR48039">
    <property type="entry name" value="RNA-BINDING MOTIF PROTEIN 14B"/>
    <property type="match status" value="1"/>
</dbReference>
<evidence type="ECO:0000256" key="1">
    <source>
        <dbReference type="ARBA" id="ARBA00004123"/>
    </source>
</evidence>
<feature type="region of interest" description="Disordered" evidence="8">
    <location>
        <begin position="246"/>
        <end position="317"/>
    </location>
</feature>
<name>A0A4T0FSK5_9BASI</name>
<dbReference type="Proteomes" id="UP000310189">
    <property type="component" value="Unassembled WGS sequence"/>
</dbReference>
<feature type="compositionally biased region" description="Acidic residues" evidence="8">
    <location>
        <begin position="1662"/>
        <end position="1675"/>
    </location>
</feature>
<evidence type="ECO:0000256" key="2">
    <source>
        <dbReference type="ARBA" id="ARBA00022723"/>
    </source>
</evidence>
<dbReference type="Gene3D" id="4.10.240.10">
    <property type="entry name" value="Zn(2)-C6 fungal-type DNA-binding domain"/>
    <property type="match status" value="1"/>
</dbReference>
<feature type="compositionally biased region" description="Basic and acidic residues" evidence="8">
    <location>
        <begin position="1155"/>
        <end position="1165"/>
    </location>
</feature>
<dbReference type="InterPro" id="IPR000504">
    <property type="entry name" value="RRM_dom"/>
</dbReference>
<keyword evidence="4 6" id="KW-0694">RNA-binding</keyword>
<evidence type="ECO:0000256" key="7">
    <source>
        <dbReference type="SAM" id="Coils"/>
    </source>
</evidence>
<dbReference type="SMART" id="SM00360">
    <property type="entry name" value="RRM"/>
    <property type="match status" value="5"/>
</dbReference>
<dbReference type="PROSITE" id="PS00463">
    <property type="entry name" value="ZN2_CY6_FUNGAL_1"/>
    <property type="match status" value="1"/>
</dbReference>
<gene>
    <name evidence="11" type="ORF">E3P99_01158</name>
</gene>
<dbReference type="SMART" id="SM00066">
    <property type="entry name" value="GAL4"/>
    <property type="match status" value="1"/>
</dbReference>
<dbReference type="InterPro" id="IPR007219">
    <property type="entry name" value="XnlR_reg_dom"/>
</dbReference>
<feature type="domain" description="RRM" evidence="10">
    <location>
        <begin position="1046"/>
        <end position="1153"/>
    </location>
</feature>
<evidence type="ECO:0000259" key="10">
    <source>
        <dbReference type="PROSITE" id="PS50102"/>
    </source>
</evidence>
<evidence type="ECO:0000313" key="12">
    <source>
        <dbReference type="Proteomes" id="UP000310189"/>
    </source>
</evidence>
<dbReference type="SUPFAM" id="SSF54928">
    <property type="entry name" value="RNA-binding domain, RBD"/>
    <property type="match status" value="3"/>
</dbReference>
<feature type="compositionally biased region" description="Acidic residues" evidence="8">
    <location>
        <begin position="1166"/>
        <end position="1180"/>
    </location>
</feature>
<evidence type="ECO:0000256" key="5">
    <source>
        <dbReference type="ARBA" id="ARBA00023242"/>
    </source>
</evidence>
<feature type="compositionally biased region" description="Basic residues" evidence="8">
    <location>
        <begin position="1719"/>
        <end position="1732"/>
    </location>
</feature>
<dbReference type="GO" id="GO:0003677">
    <property type="term" value="F:DNA binding"/>
    <property type="evidence" value="ECO:0007669"/>
    <property type="project" value="InterPro"/>
</dbReference>
<dbReference type="SMART" id="SM00906">
    <property type="entry name" value="Fungal_trans"/>
    <property type="match status" value="1"/>
</dbReference>
<feature type="region of interest" description="Disordered" evidence="8">
    <location>
        <begin position="111"/>
        <end position="185"/>
    </location>
</feature>
<dbReference type="GO" id="GO:0006351">
    <property type="term" value="P:DNA-templated transcription"/>
    <property type="evidence" value="ECO:0007669"/>
    <property type="project" value="InterPro"/>
</dbReference>
<dbReference type="OrthoDB" id="267048at2759"/>
<dbReference type="FunFam" id="3.30.70.330:FF:000406">
    <property type="entry name" value="Related to Nucleolar protein NOP4"/>
    <property type="match status" value="1"/>
</dbReference>
<feature type="compositionally biased region" description="Basic and acidic residues" evidence="8">
    <location>
        <begin position="246"/>
        <end position="273"/>
    </location>
</feature>
<feature type="compositionally biased region" description="Basic residues" evidence="8">
    <location>
        <begin position="1678"/>
        <end position="1687"/>
    </location>
</feature>
<feature type="coiled-coil region" evidence="7">
    <location>
        <begin position="1577"/>
        <end position="1642"/>
    </location>
</feature>
<feature type="domain" description="RRM" evidence="10">
    <location>
        <begin position="960"/>
        <end position="1031"/>
    </location>
</feature>
<feature type="domain" description="Zn(2)-C6 fungal-type" evidence="9">
    <location>
        <begin position="31"/>
        <end position="62"/>
    </location>
</feature>
<feature type="compositionally biased region" description="Acidic residues" evidence="8">
    <location>
        <begin position="1190"/>
        <end position="1245"/>
    </location>
</feature>
<dbReference type="CDD" id="cd12676">
    <property type="entry name" value="RRM3_Nop4p"/>
    <property type="match status" value="1"/>
</dbReference>
<evidence type="ECO:0000256" key="3">
    <source>
        <dbReference type="ARBA" id="ARBA00022737"/>
    </source>
</evidence>
<feature type="domain" description="RRM" evidence="10">
    <location>
        <begin position="1254"/>
        <end position="1367"/>
    </location>
</feature>
<dbReference type="Pfam" id="PF00076">
    <property type="entry name" value="RRM_1"/>
    <property type="match status" value="4"/>
</dbReference>
<feature type="compositionally biased region" description="Polar residues" evidence="8">
    <location>
        <begin position="276"/>
        <end position="290"/>
    </location>
</feature>
<keyword evidence="12" id="KW-1185">Reference proteome</keyword>
<evidence type="ECO:0000259" key="9">
    <source>
        <dbReference type="PROSITE" id="PS50048"/>
    </source>
</evidence>
<dbReference type="InterPro" id="IPR012677">
    <property type="entry name" value="Nucleotide-bd_a/b_plait_sf"/>
</dbReference>
<evidence type="ECO:0000256" key="6">
    <source>
        <dbReference type="PROSITE-ProRule" id="PRU00176"/>
    </source>
</evidence>
<feature type="domain" description="RRM" evidence="10">
    <location>
        <begin position="838"/>
        <end position="920"/>
    </location>
</feature>
<comment type="caution">
    <text evidence="11">The sequence shown here is derived from an EMBL/GenBank/DDBJ whole genome shotgun (WGS) entry which is preliminary data.</text>
</comment>
<dbReference type="InterPro" id="IPR001138">
    <property type="entry name" value="Zn2Cys6_DnaBD"/>
</dbReference>
<dbReference type="InterPro" id="IPR036864">
    <property type="entry name" value="Zn2-C6_fun-type_DNA-bd_sf"/>
</dbReference>
<keyword evidence="5" id="KW-0539">Nucleus</keyword>
<dbReference type="GO" id="GO:0000981">
    <property type="term" value="F:DNA-binding transcription factor activity, RNA polymerase II-specific"/>
    <property type="evidence" value="ECO:0007669"/>
    <property type="project" value="InterPro"/>
</dbReference>
<dbReference type="InterPro" id="IPR035979">
    <property type="entry name" value="RBD_domain_sf"/>
</dbReference>
<comment type="subcellular location">
    <subcellularLocation>
        <location evidence="1">Nucleus</location>
    </subcellularLocation>
</comment>
<dbReference type="SUPFAM" id="SSF57701">
    <property type="entry name" value="Zn2/Cys6 DNA-binding domain"/>
    <property type="match status" value="1"/>
</dbReference>
<feature type="region of interest" description="Disordered" evidence="8">
    <location>
        <begin position="1150"/>
        <end position="1253"/>
    </location>
</feature>
<organism evidence="11 12">
    <name type="scientific">Wallemia hederae</name>
    <dbReference type="NCBI Taxonomy" id="1540922"/>
    <lineage>
        <taxon>Eukaryota</taxon>
        <taxon>Fungi</taxon>
        <taxon>Dikarya</taxon>
        <taxon>Basidiomycota</taxon>
        <taxon>Wallemiomycotina</taxon>
        <taxon>Wallemiomycetes</taxon>
        <taxon>Wallemiales</taxon>
        <taxon>Wallemiaceae</taxon>
        <taxon>Wallemia</taxon>
    </lineage>
</organism>
<dbReference type="Pfam" id="PF00172">
    <property type="entry name" value="Zn_clus"/>
    <property type="match status" value="1"/>
</dbReference>
<dbReference type="GO" id="GO:0003729">
    <property type="term" value="F:mRNA binding"/>
    <property type="evidence" value="ECO:0007669"/>
    <property type="project" value="TreeGrafter"/>
</dbReference>
<dbReference type="PANTHER" id="PTHR48039:SF5">
    <property type="entry name" value="RNA-BINDING PROTEIN 28"/>
    <property type="match status" value="1"/>
</dbReference>
<keyword evidence="2" id="KW-0479">Metal-binding</keyword>
<feature type="region of interest" description="Disordered" evidence="8">
    <location>
        <begin position="1659"/>
        <end position="1732"/>
    </location>
</feature>
<dbReference type="CDD" id="cd12148">
    <property type="entry name" value="fungal_TF_MHR"/>
    <property type="match status" value="1"/>
</dbReference>
<dbReference type="InterPro" id="IPR034808">
    <property type="entry name" value="Nop4p_RRM3"/>
</dbReference>
<feature type="compositionally biased region" description="Polar residues" evidence="8">
    <location>
        <begin position="111"/>
        <end position="122"/>
    </location>
</feature>
<feature type="compositionally biased region" description="Low complexity" evidence="8">
    <location>
        <begin position="174"/>
        <end position="185"/>
    </location>
</feature>
<evidence type="ECO:0000256" key="4">
    <source>
        <dbReference type="ARBA" id="ARBA00022884"/>
    </source>
</evidence>
<keyword evidence="3" id="KW-0677">Repeat</keyword>
<reference evidence="11 12" key="1">
    <citation type="submission" date="2019-03" db="EMBL/GenBank/DDBJ databases">
        <title>Sequencing 23 genomes of Wallemia ichthyophaga.</title>
        <authorList>
            <person name="Gostincar C."/>
        </authorList>
    </citation>
    <scope>NUCLEOTIDE SEQUENCE [LARGE SCALE GENOMIC DNA]</scope>
    <source>
        <strain evidence="11 12">EXF-5753</strain>
    </source>
</reference>
<feature type="compositionally biased region" description="Basic and acidic residues" evidence="8">
    <location>
        <begin position="8"/>
        <end position="19"/>
    </location>
</feature>
<proteinExistence type="predicted"/>
<feature type="region of interest" description="Disordered" evidence="8">
    <location>
        <begin position="763"/>
        <end position="786"/>
    </location>
</feature>
<dbReference type="EMBL" id="SPNW01000013">
    <property type="protein sequence ID" value="TIA91270.1"/>
    <property type="molecule type" value="Genomic_DNA"/>
</dbReference>
<feature type="region of interest" description="Disordered" evidence="8">
    <location>
        <begin position="1"/>
        <end position="20"/>
    </location>
</feature>
<protein>
    <submittedName>
        <fullName evidence="11">Uncharacterized protein</fullName>
    </submittedName>
</protein>
<sequence length="1732" mass="193619">MSTRPKSKKEAHGNDDGVHGVKKVVTRVARACDQCRKQKMRCQNPDDPPCVRCKTANIPCTFEKPARDSTAIGEAGLERIRSLEMQVASMSANMLDLLTFLRSTSKAPPMMTNSPFGATAQPSLHHMAAPADHQSATRRSNHPLRQPPPQGTITDPLPQLPQPQTYSSAAGAVPPSQHPQHPQHLQHLQIPNQSYQSPRNFYRRQNFHSTVTSAASSDDEEELPSSALVAPIEVLRGLAEAAQERAAAEKEAEARDAKEKALSRSEGSTDGHVPRPQSSQEHLTHENSLTSKRKDMADGNAPAGRSKRKKKTDPPHAYADVVTKGVVSDQTARDLFKIYFVECHKFLPLFDPTYDTYEELRKRSPFCVTVICMVAARVLDGGNSTSQLYLDCQREAREIAKNSMFLQMTRKEAVQALLLFSAFQDNSWLVGGHAVRVAYEVGVDKAIPKLLRRLNKTPNSPPDDDERHIVAAVRIWICLYIHEQQLSFGTGRTAFLRDDRGTLSHSRILLNHPLATPTDFRLVSTVELLQIREKVHNELQPFDARVDEHTFATLRSATVEFDAWFNNWKEHIQNKFPDQQFFIQSLYVQRQYAELFHHAVALRGIKGPADIASMPMEQRAIAHRAMGAAQHCLDACIKPGEYGHNLKFAVHYTHVCAAFAGSFLLRLAKLFPEDLQLDSILRRVEVLAELLHKTPASRYARSLKLMLNRSMRQATPSEAGKTPSAPQSARLPMYAPNMTDRVPSNANANANSNANASAHMSNNVILNPTNTPQMEHSNSNTHAHSHTPNWNLMEGKQEPWSPAFLNGLGIETSTSTPNSQSTFVSNENALSGFAEKSSTLFVSNLPFTLTNESLLSAFSEVGPVKSAFVVQDHETKESKGVGYVTYAMREDAVAASTEMNNKLLAQGSDKRKCRVEWARQRATLKERKEQAKDNELSNVLGQKKPRTTKVVTSKDPNAIRTIVLSGLPDGVSQKEIYKKVRKIGNVESVDMKDNNVAHVTFDAPRTANTALSKLHAHIFKGKTISAVLLKRLETAVSGKGKVSRRSRLIVRNLNFNITQEDLKATFIPYGDIHSITLPTIVAKDGSNHNKGYGFVWFTFYHDAQKAIDNVNGKAVKLAASEADVAAAGGTKKQRKKIVKDVESRPVAVDWALSKDQWEQEQKADDNDNEDKEDEKMDEDEGSGKSASDEEKSEQEDEVSEGSESGSEDDEGDEDDDDEAVDDEEIMQELEDESATDDSEEDEDEEKAPPLEDGVTLFVRNIPFEATQEDLYEVFRRFGKLRYARVTMDYETERSRGNGFVAFWNLKDAQECLKTADVVRATTGANRTDSMKQNPFQTSSILTADPTSKSAQRLTLQGRVLDVIKAVSRDEAVEKKEEGDKVKHKKDKRNVYLIREGVIFPNSPAGQALPEADQERRMKSFNTRRKLLESNPSLYISKTRLSIRQIPLYVTDKVLKRLALHAVREFEAEVARGEREALSREELEDTTESEGVKGANKAHKGRPTAVIQSKIVRQTDRVDSTTGLGRSRGYGFLEMSNHKNALRVLRYANNNNDVTNMMKNWLVEELEGAEGRCKEAIAQSKGEKKDEERTKLKKLEERLSKAKNDQLKESRGTLMIEFSIENVQVIKRRADKAEAMRNKALKRKVGDFSLLKVLLTSPKAAEMDEDVSEEEEEEEEKPQKKHKKGNKGGKKEEKKDTKKDTKKDDKGDGDKASNLGGVIGRKRKERKKKHGGA</sequence>
<dbReference type="GO" id="GO:0005730">
    <property type="term" value="C:nucleolus"/>
    <property type="evidence" value="ECO:0007669"/>
    <property type="project" value="TreeGrafter"/>
</dbReference>
<keyword evidence="7" id="KW-0175">Coiled coil</keyword>
<feature type="compositionally biased region" description="Basic and acidic residues" evidence="8">
    <location>
        <begin position="1688"/>
        <end position="1710"/>
    </location>
</feature>
<evidence type="ECO:0000256" key="8">
    <source>
        <dbReference type="SAM" id="MobiDB-lite"/>
    </source>
</evidence>
<accession>A0A4T0FSK5</accession>
<dbReference type="GO" id="GO:0008270">
    <property type="term" value="F:zinc ion binding"/>
    <property type="evidence" value="ECO:0007669"/>
    <property type="project" value="InterPro"/>
</dbReference>
<evidence type="ECO:0000313" key="11">
    <source>
        <dbReference type="EMBL" id="TIA91270.1"/>
    </source>
</evidence>
<feature type="compositionally biased region" description="Polar residues" evidence="8">
    <location>
        <begin position="764"/>
        <end position="775"/>
    </location>
</feature>